<evidence type="ECO:0000313" key="3">
    <source>
        <dbReference type="Proteomes" id="UP000266196"/>
    </source>
</evidence>
<protein>
    <submittedName>
        <fullName evidence="2">Uncharacterized protein</fullName>
    </submittedName>
</protein>
<reference evidence="2 3" key="1">
    <citation type="submission" date="2018-08" db="EMBL/GenBank/DDBJ databases">
        <title>Aphanomyces genome sequencing and annotation.</title>
        <authorList>
            <person name="Minardi D."/>
            <person name="Oidtmann B."/>
            <person name="Van Der Giezen M."/>
            <person name="Studholme D.J."/>
        </authorList>
    </citation>
    <scope>NUCLEOTIDE SEQUENCE [LARGE SCALE GENOMIC DNA]</scope>
    <source>
        <strain evidence="2 3">197901</strain>
    </source>
</reference>
<accession>A0A397EWV1</accession>
<organism evidence="2 3">
    <name type="scientific">Aphanomyces astaci</name>
    <name type="common">Crayfish plague agent</name>
    <dbReference type="NCBI Taxonomy" id="112090"/>
    <lineage>
        <taxon>Eukaryota</taxon>
        <taxon>Sar</taxon>
        <taxon>Stramenopiles</taxon>
        <taxon>Oomycota</taxon>
        <taxon>Saprolegniomycetes</taxon>
        <taxon>Saprolegniales</taxon>
        <taxon>Verrucalvaceae</taxon>
        <taxon>Aphanomyces</taxon>
    </lineage>
</organism>
<feature type="transmembrane region" description="Helical" evidence="1">
    <location>
        <begin position="164"/>
        <end position="189"/>
    </location>
</feature>
<evidence type="ECO:0000256" key="1">
    <source>
        <dbReference type="SAM" id="Phobius"/>
    </source>
</evidence>
<sequence>ITQVQLMNYLVPLDLTGDRDVVGRASCGSALLVGIPGVYILYSRVLMLYVQNDYLWTDFNTYLCGRRIQHPAMEHGWHDMTMEKTYNSTETVISIQQTDPRRIVMEQMSRLDKVVALMRARDSVDLLPDASRPVLGLHETIMIVNAVQQFVVPIKSIPAQGSSVWTSIVASVGMVNLLFYASMFTVSLVRSDASHFDQRPVPNPERFGRVLLYSLESTMLHEFLGPLAAVDLISPPWLVRKHIC</sequence>
<comment type="caution">
    <text evidence="2">The sequence shown here is derived from an EMBL/GenBank/DDBJ whole genome shotgun (WGS) entry which is preliminary data.</text>
</comment>
<dbReference type="VEuPathDB" id="FungiDB:H257_07368"/>
<dbReference type="AlphaFoldDB" id="A0A397EWV1"/>
<gene>
    <name evidence="2" type="ORF">DYB31_013656</name>
</gene>
<name>A0A397EWV1_APHAT</name>
<dbReference type="EMBL" id="QUTE01012349">
    <property type="protein sequence ID" value="RHZ07440.1"/>
    <property type="molecule type" value="Genomic_DNA"/>
</dbReference>
<evidence type="ECO:0000313" key="2">
    <source>
        <dbReference type="EMBL" id="RHZ07440.1"/>
    </source>
</evidence>
<dbReference type="Proteomes" id="UP000266196">
    <property type="component" value="Unassembled WGS sequence"/>
</dbReference>
<keyword evidence="1" id="KW-1133">Transmembrane helix</keyword>
<feature type="non-terminal residue" evidence="2">
    <location>
        <position position="1"/>
    </location>
</feature>
<keyword evidence="1" id="KW-0812">Transmembrane</keyword>
<proteinExistence type="predicted"/>
<keyword evidence="1" id="KW-0472">Membrane</keyword>